<dbReference type="EMBL" id="BAAADJ010000017">
    <property type="protein sequence ID" value="GAA0326056.1"/>
    <property type="molecule type" value="Genomic_DNA"/>
</dbReference>
<dbReference type="PANTHER" id="PTHR38433:SF1">
    <property type="entry name" value="DUF1641 DOMAIN-CONTAINING PROTEIN"/>
    <property type="match status" value="1"/>
</dbReference>
<comment type="caution">
    <text evidence="1">The sequence shown here is derived from an EMBL/GenBank/DDBJ whole genome shotgun (WGS) entry which is preliminary data.</text>
</comment>
<proteinExistence type="predicted"/>
<protein>
    <recommendedName>
        <fullName evidence="3">DUF1641 domain-containing protein</fullName>
    </recommendedName>
</protein>
<accession>A0ABN0W6E7</accession>
<evidence type="ECO:0000313" key="1">
    <source>
        <dbReference type="EMBL" id="GAA0326056.1"/>
    </source>
</evidence>
<dbReference type="RefSeq" id="WP_343797952.1">
    <property type="nucleotide sequence ID" value="NZ_BAAADJ010000017.1"/>
</dbReference>
<dbReference type="PANTHER" id="PTHR38433">
    <property type="match status" value="1"/>
</dbReference>
<evidence type="ECO:0000313" key="2">
    <source>
        <dbReference type="Proteomes" id="UP001500782"/>
    </source>
</evidence>
<organism evidence="1 2">
    <name type="scientific">Bacillus carboniphilus</name>
    <dbReference type="NCBI Taxonomy" id="86663"/>
    <lineage>
        <taxon>Bacteria</taxon>
        <taxon>Bacillati</taxon>
        <taxon>Bacillota</taxon>
        <taxon>Bacilli</taxon>
        <taxon>Bacillales</taxon>
        <taxon>Bacillaceae</taxon>
        <taxon>Bacillus</taxon>
    </lineage>
</organism>
<gene>
    <name evidence="1" type="ORF">GCM10008967_15790</name>
</gene>
<dbReference type="InterPro" id="IPR012440">
    <property type="entry name" value="DUF1641"/>
</dbReference>
<evidence type="ECO:0008006" key="3">
    <source>
        <dbReference type="Google" id="ProtNLM"/>
    </source>
</evidence>
<dbReference type="Pfam" id="PF07849">
    <property type="entry name" value="DUF1641"/>
    <property type="match status" value="1"/>
</dbReference>
<reference evidence="2" key="1">
    <citation type="journal article" date="2019" name="Int. J. Syst. Evol. Microbiol.">
        <title>The Global Catalogue of Microorganisms (GCM) 10K type strain sequencing project: providing services to taxonomists for standard genome sequencing and annotation.</title>
        <authorList>
            <consortium name="The Broad Institute Genomics Platform"/>
            <consortium name="The Broad Institute Genome Sequencing Center for Infectious Disease"/>
            <person name="Wu L."/>
            <person name="Ma J."/>
        </authorList>
    </citation>
    <scope>NUCLEOTIDE SEQUENCE [LARGE SCALE GENOMIC DNA]</scope>
    <source>
        <strain evidence="2">JCM 9731</strain>
    </source>
</reference>
<dbReference type="Proteomes" id="UP001500782">
    <property type="component" value="Unassembled WGS sequence"/>
</dbReference>
<sequence length="163" mass="18190">MAKAIQQIERKQKNAEEERTEDLAAILTQIAENREAIQTSLMILQELHQAGILDMLKGLLRTREKVGSIAIEQINQPGMHNIIKNGMSAVQLLSSLDPNQLKQIFGGLSHGLHKASEGNEKKEQASMWGLMKSMRDPNVRTSLNTMVHFLNGMGEGLNQKQVH</sequence>
<name>A0ABN0W6E7_9BACI</name>
<keyword evidence="2" id="KW-1185">Reference proteome</keyword>